<gene>
    <name evidence="6" type="ORF">ENP55_01975</name>
</gene>
<evidence type="ECO:0000313" key="6">
    <source>
        <dbReference type="EMBL" id="HEF87075.1"/>
    </source>
</evidence>
<dbReference type="PANTHER" id="PTHR10584">
    <property type="entry name" value="SUGAR KINASE"/>
    <property type="match status" value="1"/>
</dbReference>
<evidence type="ECO:0000256" key="1">
    <source>
        <dbReference type="ARBA" id="ARBA00010688"/>
    </source>
</evidence>
<dbReference type="Gene3D" id="3.40.1190.20">
    <property type="match status" value="1"/>
</dbReference>
<proteinExistence type="inferred from homology"/>
<dbReference type="PROSITE" id="PS00584">
    <property type="entry name" value="PFKB_KINASES_2"/>
    <property type="match status" value="1"/>
</dbReference>
<dbReference type="Pfam" id="PF00294">
    <property type="entry name" value="PfkB"/>
    <property type="match status" value="1"/>
</dbReference>
<keyword evidence="3 4" id="KW-0418">Kinase</keyword>
<evidence type="ECO:0000259" key="5">
    <source>
        <dbReference type="Pfam" id="PF00294"/>
    </source>
</evidence>
<dbReference type="PRINTS" id="PR00990">
    <property type="entry name" value="RIBOKINASE"/>
</dbReference>
<sequence>MSSDIDVVTVGHALVDIRILVENFPGIDQESKVLEQSWGSGGSAVNVAIGVRRLGLKSSILAKIGFDSFGRIIVDDLLKEGVDISGLRISLGQTGFTIVAINKKGEITMYGYKGAAETLGPYDLSEYAISRAKWIHIASLRLDTTIEALRIAEKYGLKSSWDPGRVLASQGLEKMKPVVSRVNVVFLNHKEATMLTGIEDYKQAAKEIASTGPETVVVKRGEKGVYIYSRELEDEIPAYRVEKVIDTTGAGDAFASGFITGLLKGYSLRKALQYGNAVAALKISSLGSHGVPTHDEVVRFIWERGGI</sequence>
<evidence type="ECO:0000256" key="4">
    <source>
        <dbReference type="RuleBase" id="RU003704"/>
    </source>
</evidence>
<comment type="caution">
    <text evidence="6">The sequence shown here is derived from an EMBL/GenBank/DDBJ whole genome shotgun (WGS) entry which is preliminary data.</text>
</comment>
<dbReference type="SUPFAM" id="SSF53613">
    <property type="entry name" value="Ribokinase-like"/>
    <property type="match status" value="1"/>
</dbReference>
<dbReference type="PROSITE" id="PS00583">
    <property type="entry name" value="PFKB_KINASES_1"/>
    <property type="match status" value="1"/>
</dbReference>
<dbReference type="CDD" id="cd01942">
    <property type="entry name" value="ribokinase_group_A"/>
    <property type="match status" value="1"/>
</dbReference>
<name>A0A7C2BK59_9CREN</name>
<reference evidence="6" key="1">
    <citation type="journal article" date="2020" name="mSystems">
        <title>Genome- and Community-Level Interaction Insights into Carbon Utilization and Element Cycling Functions of Hydrothermarchaeota in Hydrothermal Sediment.</title>
        <authorList>
            <person name="Zhou Z."/>
            <person name="Liu Y."/>
            <person name="Xu W."/>
            <person name="Pan J."/>
            <person name="Luo Z.H."/>
            <person name="Li M."/>
        </authorList>
    </citation>
    <scope>NUCLEOTIDE SEQUENCE [LARGE SCALE GENOMIC DNA]</scope>
    <source>
        <strain evidence="6">SpSt-23</strain>
    </source>
</reference>
<keyword evidence="2 4" id="KW-0808">Transferase</keyword>
<dbReference type="GO" id="GO:0006796">
    <property type="term" value="P:phosphate-containing compound metabolic process"/>
    <property type="evidence" value="ECO:0007669"/>
    <property type="project" value="UniProtKB-ARBA"/>
</dbReference>
<accession>A0A7C2BK59</accession>
<dbReference type="InterPro" id="IPR029056">
    <property type="entry name" value="Ribokinase-like"/>
</dbReference>
<dbReference type="InterPro" id="IPR002173">
    <property type="entry name" value="Carboh/pur_kinase_PfkB_CS"/>
</dbReference>
<organism evidence="6">
    <name type="scientific">Thermosphaera aggregans</name>
    <dbReference type="NCBI Taxonomy" id="54254"/>
    <lineage>
        <taxon>Archaea</taxon>
        <taxon>Thermoproteota</taxon>
        <taxon>Thermoprotei</taxon>
        <taxon>Desulfurococcales</taxon>
        <taxon>Desulfurococcaceae</taxon>
        <taxon>Thermosphaera</taxon>
    </lineage>
</organism>
<protein>
    <submittedName>
        <fullName evidence="6">Carbohydrate kinase family protein</fullName>
    </submittedName>
</protein>
<evidence type="ECO:0000256" key="3">
    <source>
        <dbReference type="ARBA" id="ARBA00022777"/>
    </source>
</evidence>
<dbReference type="GO" id="GO:0016301">
    <property type="term" value="F:kinase activity"/>
    <property type="evidence" value="ECO:0007669"/>
    <property type="project" value="UniProtKB-KW"/>
</dbReference>
<comment type="similarity">
    <text evidence="1 4">Belongs to the carbohydrate kinase PfkB family.</text>
</comment>
<evidence type="ECO:0000256" key="2">
    <source>
        <dbReference type="ARBA" id="ARBA00022679"/>
    </source>
</evidence>
<dbReference type="InterPro" id="IPR011611">
    <property type="entry name" value="PfkB_dom"/>
</dbReference>
<dbReference type="AlphaFoldDB" id="A0A7C2BK59"/>
<dbReference type="PANTHER" id="PTHR10584:SF166">
    <property type="entry name" value="RIBOKINASE"/>
    <property type="match status" value="1"/>
</dbReference>
<dbReference type="EMBL" id="DSJT01000005">
    <property type="protein sequence ID" value="HEF87075.1"/>
    <property type="molecule type" value="Genomic_DNA"/>
</dbReference>
<dbReference type="InterPro" id="IPR002139">
    <property type="entry name" value="Ribo/fructo_kinase"/>
</dbReference>
<feature type="domain" description="Carbohydrate kinase PfkB" evidence="5">
    <location>
        <begin position="6"/>
        <end position="288"/>
    </location>
</feature>